<dbReference type="EMBL" id="VLPK01000001">
    <property type="protein sequence ID" value="TSJ44416.1"/>
    <property type="molecule type" value="Genomic_DNA"/>
</dbReference>
<dbReference type="RefSeq" id="WP_144247977.1">
    <property type="nucleotide sequence ID" value="NZ_VLPK01000001.1"/>
</dbReference>
<accession>A0A556MWV9</accession>
<proteinExistence type="predicted"/>
<evidence type="ECO:0000313" key="2">
    <source>
        <dbReference type="Proteomes" id="UP000318733"/>
    </source>
</evidence>
<dbReference type="Proteomes" id="UP000318733">
    <property type="component" value="Unassembled WGS sequence"/>
</dbReference>
<dbReference type="OrthoDB" id="798447at2"/>
<sequence>MRNKLFPETPKSVKISTGKWVRILPDEGEGYALYDPIAELDLGRILFDTANNWIYDGDLLSVIEQEELAGAINGHEKKMDDLLERWRGDDGTAMFFPRGGTE</sequence>
<name>A0A556MWV9_9SPHI</name>
<organism evidence="1 2">
    <name type="scientific">Mucilaginibacter corticis</name>
    <dbReference type="NCBI Taxonomy" id="2597670"/>
    <lineage>
        <taxon>Bacteria</taxon>
        <taxon>Pseudomonadati</taxon>
        <taxon>Bacteroidota</taxon>
        <taxon>Sphingobacteriia</taxon>
        <taxon>Sphingobacteriales</taxon>
        <taxon>Sphingobacteriaceae</taxon>
        <taxon>Mucilaginibacter</taxon>
    </lineage>
</organism>
<protein>
    <submittedName>
        <fullName evidence="1">Uncharacterized protein</fullName>
    </submittedName>
</protein>
<comment type="caution">
    <text evidence="1">The sequence shown here is derived from an EMBL/GenBank/DDBJ whole genome shotgun (WGS) entry which is preliminary data.</text>
</comment>
<gene>
    <name evidence="1" type="ORF">FO440_09620</name>
</gene>
<reference evidence="1 2" key="1">
    <citation type="submission" date="2019-07" db="EMBL/GenBank/DDBJ databases">
        <authorList>
            <person name="Huq M.A."/>
        </authorList>
    </citation>
    <scope>NUCLEOTIDE SEQUENCE [LARGE SCALE GENOMIC DNA]</scope>
    <source>
        <strain evidence="1 2">MAH-19</strain>
    </source>
</reference>
<keyword evidence="2" id="KW-1185">Reference proteome</keyword>
<dbReference type="AlphaFoldDB" id="A0A556MWV9"/>
<evidence type="ECO:0000313" key="1">
    <source>
        <dbReference type="EMBL" id="TSJ44416.1"/>
    </source>
</evidence>